<organism evidence="2 3">
    <name type="scientific">Petrolisthes manimaculis</name>
    <dbReference type="NCBI Taxonomy" id="1843537"/>
    <lineage>
        <taxon>Eukaryota</taxon>
        <taxon>Metazoa</taxon>
        <taxon>Ecdysozoa</taxon>
        <taxon>Arthropoda</taxon>
        <taxon>Crustacea</taxon>
        <taxon>Multicrustacea</taxon>
        <taxon>Malacostraca</taxon>
        <taxon>Eumalacostraca</taxon>
        <taxon>Eucarida</taxon>
        <taxon>Decapoda</taxon>
        <taxon>Pleocyemata</taxon>
        <taxon>Anomura</taxon>
        <taxon>Galatheoidea</taxon>
        <taxon>Porcellanidae</taxon>
        <taxon>Petrolisthes</taxon>
    </lineage>
</organism>
<evidence type="ECO:0000313" key="2">
    <source>
        <dbReference type="EMBL" id="KAK4301580.1"/>
    </source>
</evidence>
<gene>
    <name evidence="2" type="ORF">Pmani_026358</name>
</gene>
<dbReference type="PANTHER" id="PTHR47326">
    <property type="entry name" value="TRANSPOSABLE ELEMENT TC3 TRANSPOSASE-LIKE PROTEIN"/>
    <property type="match status" value="1"/>
</dbReference>
<name>A0AAE1U091_9EUCA</name>
<proteinExistence type="predicted"/>
<dbReference type="GO" id="GO:0003676">
    <property type="term" value="F:nucleic acid binding"/>
    <property type="evidence" value="ECO:0007669"/>
    <property type="project" value="InterPro"/>
</dbReference>
<accession>A0AAE1U091</accession>
<evidence type="ECO:0000256" key="1">
    <source>
        <dbReference type="SAM" id="MobiDB-lite"/>
    </source>
</evidence>
<sequence length="291" mass="33154">MRLSSAHYAQSNGCVKRLLRGNISRGGSMDTDGVARALIQYLNTPLGNVDASPAQLLTGRQLRDAIPVESYRYLISEQWGKMLREQERAMSRSAANASLSHNQSAHDPTPLEPGQRQPSRPTYFSVERRLREYDSLNARAVNRGRPHGEQVLDAEEDILDAIADDPSTSTRRLGARFDNVYTRFLQDDLPILLEDVPLKTRRQMWFMQDGSSAHFARGTRDIINFMYPDKWIGRGGPIAWPPRSPDLTPLDFYLWGHLKSRVYATQINICQELWKLVQEACREIRNTPGIF</sequence>
<dbReference type="PANTHER" id="PTHR47326:SF1">
    <property type="entry name" value="HTH PSQ-TYPE DOMAIN-CONTAINING PROTEIN"/>
    <property type="match status" value="1"/>
</dbReference>
<reference evidence="2" key="1">
    <citation type="submission" date="2023-11" db="EMBL/GenBank/DDBJ databases">
        <title>Genome assemblies of two species of porcelain crab, Petrolisthes cinctipes and Petrolisthes manimaculis (Anomura: Porcellanidae).</title>
        <authorList>
            <person name="Angst P."/>
        </authorList>
    </citation>
    <scope>NUCLEOTIDE SEQUENCE</scope>
    <source>
        <strain evidence="2">PB745_02</strain>
        <tissue evidence="2">Gill</tissue>
    </source>
</reference>
<evidence type="ECO:0008006" key="4">
    <source>
        <dbReference type="Google" id="ProtNLM"/>
    </source>
</evidence>
<protein>
    <recommendedName>
        <fullName evidence="4">Transposase</fullName>
    </recommendedName>
</protein>
<evidence type="ECO:0000313" key="3">
    <source>
        <dbReference type="Proteomes" id="UP001292094"/>
    </source>
</evidence>
<feature type="region of interest" description="Disordered" evidence="1">
    <location>
        <begin position="90"/>
        <end position="120"/>
    </location>
</feature>
<dbReference type="Proteomes" id="UP001292094">
    <property type="component" value="Unassembled WGS sequence"/>
</dbReference>
<keyword evidence="3" id="KW-1185">Reference proteome</keyword>
<dbReference type="AlphaFoldDB" id="A0AAE1U091"/>
<dbReference type="InterPro" id="IPR036397">
    <property type="entry name" value="RNaseH_sf"/>
</dbReference>
<feature type="compositionally biased region" description="Polar residues" evidence="1">
    <location>
        <begin position="93"/>
        <end position="106"/>
    </location>
</feature>
<dbReference type="Gene3D" id="3.30.420.10">
    <property type="entry name" value="Ribonuclease H-like superfamily/Ribonuclease H"/>
    <property type="match status" value="1"/>
</dbReference>
<dbReference type="EMBL" id="JAWZYT010002861">
    <property type="protein sequence ID" value="KAK4301580.1"/>
    <property type="molecule type" value="Genomic_DNA"/>
</dbReference>
<comment type="caution">
    <text evidence="2">The sequence shown here is derived from an EMBL/GenBank/DDBJ whole genome shotgun (WGS) entry which is preliminary data.</text>
</comment>